<evidence type="ECO:0000313" key="2">
    <source>
        <dbReference type="EMBL" id="ROQ00432.1"/>
    </source>
</evidence>
<feature type="transmembrane region" description="Helical" evidence="1">
    <location>
        <begin position="115"/>
        <end position="137"/>
    </location>
</feature>
<reference evidence="2 3" key="1">
    <citation type="submission" date="2018-11" db="EMBL/GenBank/DDBJ databases">
        <title>Genomic Encyclopedia of Type Strains, Phase IV (KMG-IV): sequencing the most valuable type-strain genomes for metagenomic binning, comparative biology and taxonomic classification.</title>
        <authorList>
            <person name="Goeker M."/>
        </authorList>
    </citation>
    <scope>NUCLEOTIDE SEQUENCE [LARGE SCALE GENOMIC DNA]</scope>
    <source>
        <strain evidence="2 3">DSM 5900</strain>
    </source>
</reference>
<protein>
    <submittedName>
        <fullName evidence="2">Uncharacterized protein</fullName>
    </submittedName>
</protein>
<dbReference type="Proteomes" id="UP000278222">
    <property type="component" value="Unassembled WGS sequence"/>
</dbReference>
<dbReference type="AlphaFoldDB" id="A0A3N1M3X3"/>
<dbReference type="EMBL" id="RJKX01000013">
    <property type="protein sequence ID" value="ROQ00432.1"/>
    <property type="molecule type" value="Genomic_DNA"/>
</dbReference>
<gene>
    <name evidence="2" type="ORF">EDC65_2231</name>
</gene>
<keyword evidence="3" id="KW-1185">Reference proteome</keyword>
<dbReference type="RefSeq" id="WP_123689710.1">
    <property type="nucleotide sequence ID" value="NZ_AP019700.1"/>
</dbReference>
<keyword evidence="1" id="KW-0472">Membrane</keyword>
<organism evidence="2 3">
    <name type="scientific">Stella humosa</name>
    <dbReference type="NCBI Taxonomy" id="94"/>
    <lineage>
        <taxon>Bacteria</taxon>
        <taxon>Pseudomonadati</taxon>
        <taxon>Pseudomonadota</taxon>
        <taxon>Alphaproteobacteria</taxon>
        <taxon>Rhodospirillales</taxon>
        <taxon>Stellaceae</taxon>
        <taxon>Stella</taxon>
    </lineage>
</organism>
<name>A0A3N1M3X3_9PROT</name>
<proteinExistence type="predicted"/>
<accession>A0A3N1M3X3</accession>
<sequence>MSNLLKRGAAALRASWARAAFAAGVIGALLLFAGDPIVVRELALNLVRAAAVLLTFEGFVRYSTRRTSESVGPIALGWSTASPASSPPGREADMPPRRRLRFADLFVKIWRDPSALPLAIFLVGNLAVRGGLVIAVWQ</sequence>
<evidence type="ECO:0000256" key="1">
    <source>
        <dbReference type="SAM" id="Phobius"/>
    </source>
</evidence>
<comment type="caution">
    <text evidence="2">The sequence shown here is derived from an EMBL/GenBank/DDBJ whole genome shotgun (WGS) entry which is preliminary data.</text>
</comment>
<keyword evidence="1" id="KW-0812">Transmembrane</keyword>
<keyword evidence="1" id="KW-1133">Transmembrane helix</keyword>
<evidence type="ECO:0000313" key="3">
    <source>
        <dbReference type="Proteomes" id="UP000278222"/>
    </source>
</evidence>